<evidence type="ECO:0000313" key="1">
    <source>
        <dbReference type="EMBL" id="CAH8201466.1"/>
    </source>
</evidence>
<protein>
    <submittedName>
        <fullName evidence="1">Uncharacterized protein</fullName>
    </submittedName>
</protein>
<reference evidence="1" key="1">
    <citation type="submission" date="2022-06" db="EMBL/GenBank/DDBJ databases">
        <authorList>
            <person name="Goudenege D."/>
            <person name="Le Roux F."/>
        </authorList>
    </citation>
    <scope>NUCLEOTIDE SEQUENCE</scope>
    <source>
        <strain evidence="1">12-063</strain>
    </source>
</reference>
<dbReference type="Proteomes" id="UP001152658">
    <property type="component" value="Unassembled WGS sequence"/>
</dbReference>
<dbReference type="EMBL" id="CALYLK010000002">
    <property type="protein sequence ID" value="CAH8201466.1"/>
    <property type="molecule type" value="Genomic_DNA"/>
</dbReference>
<keyword evidence="2" id="KW-1185">Reference proteome</keyword>
<gene>
    <name evidence="1" type="ORF">VAE063_1010467</name>
</gene>
<sequence>MFSGSDLLTDYTSLLKIAEPTYIYYFRPMKNKEDDNPNSGGYHF</sequence>
<comment type="caution">
    <text evidence="1">The sequence shown here is derived from an EMBL/GenBank/DDBJ whole genome shotgun (WGS) entry which is preliminary data.</text>
</comment>
<evidence type="ECO:0000313" key="2">
    <source>
        <dbReference type="Proteomes" id="UP001152658"/>
    </source>
</evidence>
<accession>A0ABM9FJW3</accession>
<organism evidence="1 2">
    <name type="scientific">Vibrio aestuarianus</name>
    <dbReference type="NCBI Taxonomy" id="28171"/>
    <lineage>
        <taxon>Bacteria</taxon>
        <taxon>Pseudomonadati</taxon>
        <taxon>Pseudomonadota</taxon>
        <taxon>Gammaproteobacteria</taxon>
        <taxon>Vibrionales</taxon>
        <taxon>Vibrionaceae</taxon>
        <taxon>Vibrio</taxon>
    </lineage>
</organism>
<name>A0ABM9FJW3_9VIBR</name>
<proteinExistence type="predicted"/>